<accession>A0AA86NRE7</accession>
<protein>
    <submittedName>
        <fullName evidence="2">Hypothetical_protein</fullName>
    </submittedName>
</protein>
<dbReference type="EMBL" id="CATOUU010000314">
    <property type="protein sequence ID" value="CAI9924518.1"/>
    <property type="molecule type" value="Genomic_DNA"/>
</dbReference>
<gene>
    <name evidence="1" type="ORF">HINF_LOCUS12163</name>
    <name evidence="2" type="ORF">HINF_LOCUS59886</name>
</gene>
<dbReference type="EMBL" id="CAXDID020000346">
    <property type="protein sequence ID" value="CAL6080476.1"/>
    <property type="molecule type" value="Genomic_DNA"/>
</dbReference>
<sequence length="460" mass="53291">MNFHSKFAQLNQQFGQTLQTTLQQINPKLDEQEIKQGALQVFGNQIYSLLPRKQNLLSSSIFKSMKLQAPSWQSGFKQLKAANFTQRLALKNQKRLQPIEKIVYYPMQTIIAHIQNAEIQREDAQYVAQQLQIPTQCALYNQLTKRFSIQLIKLISGDQLQIGHQTCTFANISTEIDPEIIQELIQTKMRRSTTDQDLENLTEIISLDGQLILLSQSSAPYLVYNLQVLASYPEKVEPKPVQREEFDLDEFDEKQFLLFAQQKRTRLFPFKYCDQFTLNNIHMLLQCQLDVSETIIQEMEAQAANQIKAIILEDKARKAQISCKCVQNVIVLYTQTKQGPGYLEIENVQINTTEFQDAAADLELNTKEFGCMLTFSAKSGQQLKILLNLMDGKKLLYTVGCLMNYYQNKTLFQNLNINSRSEEDMFQQKTEQEVLQTTQNNERMRYLDEVNQKYLIKALN</sequence>
<reference evidence="1" key="1">
    <citation type="submission" date="2023-06" db="EMBL/GenBank/DDBJ databases">
        <authorList>
            <person name="Kurt Z."/>
        </authorList>
    </citation>
    <scope>NUCLEOTIDE SEQUENCE</scope>
</reference>
<organism evidence="1">
    <name type="scientific">Hexamita inflata</name>
    <dbReference type="NCBI Taxonomy" id="28002"/>
    <lineage>
        <taxon>Eukaryota</taxon>
        <taxon>Metamonada</taxon>
        <taxon>Diplomonadida</taxon>
        <taxon>Hexamitidae</taxon>
        <taxon>Hexamitinae</taxon>
        <taxon>Hexamita</taxon>
    </lineage>
</organism>
<proteinExistence type="predicted"/>
<name>A0AA86NRE7_9EUKA</name>
<reference evidence="2 3" key="2">
    <citation type="submission" date="2024-07" db="EMBL/GenBank/DDBJ databases">
        <authorList>
            <person name="Akdeniz Z."/>
        </authorList>
    </citation>
    <scope>NUCLEOTIDE SEQUENCE [LARGE SCALE GENOMIC DNA]</scope>
</reference>
<dbReference type="Proteomes" id="UP001642409">
    <property type="component" value="Unassembled WGS sequence"/>
</dbReference>
<dbReference type="AlphaFoldDB" id="A0AA86NRE7"/>
<evidence type="ECO:0000313" key="1">
    <source>
        <dbReference type="EMBL" id="CAI9924518.1"/>
    </source>
</evidence>
<keyword evidence="3" id="KW-1185">Reference proteome</keyword>
<comment type="caution">
    <text evidence="1">The sequence shown here is derived from an EMBL/GenBank/DDBJ whole genome shotgun (WGS) entry which is preliminary data.</text>
</comment>
<evidence type="ECO:0000313" key="2">
    <source>
        <dbReference type="EMBL" id="CAL6080476.1"/>
    </source>
</evidence>
<evidence type="ECO:0000313" key="3">
    <source>
        <dbReference type="Proteomes" id="UP001642409"/>
    </source>
</evidence>